<dbReference type="Pfam" id="PF13438">
    <property type="entry name" value="DUF4113"/>
    <property type="match status" value="1"/>
</dbReference>
<feature type="domain" description="DUF4113" evidence="2">
    <location>
        <begin position="1"/>
        <end position="46"/>
    </location>
</feature>
<proteinExistence type="predicted"/>
<name>A0A9W7NGE3_9PROT</name>
<evidence type="ECO:0000256" key="1">
    <source>
        <dbReference type="SAM" id="MobiDB-lite"/>
    </source>
</evidence>
<sequence length="48" mass="5309">MNAVNTKMGRGTLAPSSVAGDWGGWRMKQDKRSPRYTTCLDELPVVRA</sequence>
<dbReference type="Proteomes" id="UP000480854">
    <property type="component" value="Unassembled WGS sequence"/>
</dbReference>
<organism evidence="3 4">
    <name type="scientific">Roseomonas genomospecies 6</name>
    <dbReference type="NCBI Taxonomy" id="214106"/>
    <lineage>
        <taxon>Bacteria</taxon>
        <taxon>Pseudomonadati</taxon>
        <taxon>Pseudomonadota</taxon>
        <taxon>Alphaproteobacteria</taxon>
        <taxon>Acetobacterales</taxon>
        <taxon>Roseomonadaceae</taxon>
        <taxon>Roseomonas</taxon>
    </lineage>
</organism>
<feature type="region of interest" description="Disordered" evidence="1">
    <location>
        <begin position="1"/>
        <end position="29"/>
    </location>
</feature>
<dbReference type="AlphaFoldDB" id="A0A9W7NGE3"/>
<evidence type="ECO:0000313" key="3">
    <source>
        <dbReference type="EMBL" id="KAA0676144.1"/>
    </source>
</evidence>
<protein>
    <submittedName>
        <fullName evidence="3">DUF4113 domain-containing protein</fullName>
    </submittedName>
</protein>
<evidence type="ECO:0000259" key="2">
    <source>
        <dbReference type="Pfam" id="PF13438"/>
    </source>
</evidence>
<dbReference type="EMBL" id="QOKW01000041">
    <property type="protein sequence ID" value="KAA0676144.1"/>
    <property type="molecule type" value="Genomic_DNA"/>
</dbReference>
<reference evidence="3 4" key="1">
    <citation type="submission" date="2018-07" db="EMBL/GenBank/DDBJ databases">
        <title>Genome sequence of Azospirillum sp. ATCC 49961.</title>
        <authorList>
            <person name="Sant'Anna F.H."/>
            <person name="Baldani J.I."/>
            <person name="Zilli J.E."/>
            <person name="Reis V.M."/>
            <person name="Hartmann A."/>
            <person name="Cruz L."/>
            <person name="de Souza E.M."/>
            <person name="de Oliveira Pedrosa F."/>
            <person name="Passaglia L.M.P."/>
        </authorList>
    </citation>
    <scope>NUCLEOTIDE SEQUENCE [LARGE SCALE GENOMIC DNA]</scope>
    <source>
        <strain evidence="3 4">ATCC 49961</strain>
    </source>
</reference>
<keyword evidence="4" id="KW-1185">Reference proteome</keyword>
<comment type="caution">
    <text evidence="3">The sequence shown here is derived from an EMBL/GenBank/DDBJ whole genome shotgun (WGS) entry which is preliminary data.</text>
</comment>
<evidence type="ECO:0000313" key="4">
    <source>
        <dbReference type="Proteomes" id="UP000480854"/>
    </source>
</evidence>
<accession>A0A9W7NGE3</accession>
<dbReference type="InterPro" id="IPR025188">
    <property type="entry name" value="DUF4113"/>
</dbReference>
<gene>
    <name evidence="3" type="ORF">DS843_28485</name>
</gene>